<evidence type="ECO:0000256" key="1">
    <source>
        <dbReference type="SAM" id="MobiDB-lite"/>
    </source>
</evidence>
<dbReference type="EMBL" id="KV453852">
    <property type="protein sequence ID" value="ODV85438.1"/>
    <property type="molecule type" value="Genomic_DNA"/>
</dbReference>
<organism evidence="2 3">
    <name type="scientific">[Candida] arabinofermentans NRRL YB-2248</name>
    <dbReference type="NCBI Taxonomy" id="983967"/>
    <lineage>
        <taxon>Eukaryota</taxon>
        <taxon>Fungi</taxon>
        <taxon>Dikarya</taxon>
        <taxon>Ascomycota</taxon>
        <taxon>Saccharomycotina</taxon>
        <taxon>Pichiomycetes</taxon>
        <taxon>Pichiales</taxon>
        <taxon>Pichiaceae</taxon>
        <taxon>Ogataea</taxon>
        <taxon>Ogataea/Candida clade</taxon>
    </lineage>
</organism>
<feature type="compositionally biased region" description="Basic residues" evidence="1">
    <location>
        <begin position="1"/>
        <end position="14"/>
    </location>
</feature>
<keyword evidence="3" id="KW-1185">Reference proteome</keyword>
<feature type="region of interest" description="Disordered" evidence="1">
    <location>
        <begin position="342"/>
        <end position="409"/>
    </location>
</feature>
<evidence type="ECO:0000313" key="2">
    <source>
        <dbReference type="EMBL" id="ODV85438.1"/>
    </source>
</evidence>
<feature type="compositionally biased region" description="Polar residues" evidence="1">
    <location>
        <begin position="112"/>
        <end position="128"/>
    </location>
</feature>
<dbReference type="AlphaFoldDB" id="A0A1E4T136"/>
<name>A0A1E4T136_9ASCO</name>
<feature type="region of interest" description="Disordered" evidence="1">
    <location>
        <begin position="112"/>
        <end position="165"/>
    </location>
</feature>
<sequence>MLLQSNKKKIKQKKIAQDDNSNVSSSFTNLFDQNSRVNSLSTLKKSETTILSPHTSIYQTLHNPELDLEMSNIKDPSSVSMYRNNDFSITSWQSISQFQDHEFTFNNNRPQIKLNSNSPNIGSILSSSDNEDRNLDDLNPQSSNHKVIVFDSGSDSDNDKSDDEVGKHFKDVAADEDDEDEGTIDSSTIIPSFIMPRVSIPSLSSSNQVKIQVIGLQKDLLINRLQSYKKLLNQIEFTNSDDSNLIILLVNKENYILPNLINKPFIPIIIGDSFDYMNLNTILQNKMICDPLKLNSISDDLMPLIDFLSSLEPGFNFDSLLIGSNTNFNKLSSMIIDKSTSIDSNNDQNLKKRKRRKSHSTSCSKSHSHSHSHSHPHPHSHSRSHSYSKPSSSSSSKSTSSSSSDSVDDNNNYQSLKSKLIMGIAVGVVSLTVALIYKELLISSSNGGGNSASRVKRLMFAAPAPAPAPAPVPSTTTYTSSSSTLGNTVNKLQEMTSNSIALFDQTMDQFLARLNFDSFLTLENLFKDILNQGFYCLERVKFTLWHLIDLSLSKN</sequence>
<feature type="compositionally biased region" description="Basic residues" evidence="1">
    <location>
        <begin position="366"/>
        <end position="386"/>
    </location>
</feature>
<dbReference type="OrthoDB" id="3989662at2759"/>
<evidence type="ECO:0000313" key="3">
    <source>
        <dbReference type="Proteomes" id="UP000094801"/>
    </source>
</evidence>
<dbReference type="Proteomes" id="UP000094801">
    <property type="component" value="Unassembled WGS sequence"/>
</dbReference>
<feature type="region of interest" description="Disordered" evidence="1">
    <location>
        <begin position="1"/>
        <end position="23"/>
    </location>
</feature>
<gene>
    <name evidence="2" type="ORF">CANARDRAFT_22971</name>
</gene>
<proteinExistence type="predicted"/>
<feature type="compositionally biased region" description="Low complexity" evidence="1">
    <location>
        <begin position="387"/>
        <end position="404"/>
    </location>
</feature>
<accession>A0A1E4T136</accession>
<reference evidence="3" key="1">
    <citation type="submission" date="2016-04" db="EMBL/GenBank/DDBJ databases">
        <title>Comparative genomics of biotechnologically important yeasts.</title>
        <authorList>
            <consortium name="DOE Joint Genome Institute"/>
            <person name="Riley R."/>
            <person name="Haridas S."/>
            <person name="Wolfe K.H."/>
            <person name="Lopes M.R."/>
            <person name="Hittinger C.T."/>
            <person name="Goker M."/>
            <person name="Salamov A."/>
            <person name="Wisecaver J."/>
            <person name="Long T.M."/>
            <person name="Aerts A.L."/>
            <person name="Barry K."/>
            <person name="Choi C."/>
            <person name="Clum A."/>
            <person name="Coughlan A.Y."/>
            <person name="Deshpande S."/>
            <person name="Douglass A.P."/>
            <person name="Hanson S.J."/>
            <person name="Klenk H.-P."/>
            <person name="Labutti K."/>
            <person name="Lapidus A."/>
            <person name="Lindquist E."/>
            <person name="Lipzen A."/>
            <person name="Meier-Kolthoff J.P."/>
            <person name="Ohm R.A."/>
            <person name="Otillar R.P."/>
            <person name="Pangilinan J."/>
            <person name="Peng Y."/>
            <person name="Rokas A."/>
            <person name="Rosa C.A."/>
            <person name="Scheuner C."/>
            <person name="Sibirny A.A."/>
            <person name="Slot J.C."/>
            <person name="Stielow J.B."/>
            <person name="Sun H."/>
            <person name="Kurtzman C.P."/>
            <person name="Blackwell M."/>
            <person name="Grigoriev I.V."/>
            <person name="Jeffries T.W."/>
        </authorList>
    </citation>
    <scope>NUCLEOTIDE SEQUENCE [LARGE SCALE GENOMIC DNA]</scope>
    <source>
        <strain evidence="3">NRRL YB-2248</strain>
    </source>
</reference>
<protein>
    <submittedName>
        <fullName evidence="2">Uncharacterized protein</fullName>
    </submittedName>
</protein>